<protein>
    <submittedName>
        <fullName evidence="1">Uncharacterized protein</fullName>
    </submittedName>
</protein>
<evidence type="ECO:0000313" key="2">
    <source>
        <dbReference type="Proteomes" id="UP001180020"/>
    </source>
</evidence>
<dbReference type="EMBL" id="JAUJYO010000013">
    <property type="protein sequence ID" value="KAK1301145.1"/>
    <property type="molecule type" value="Genomic_DNA"/>
</dbReference>
<evidence type="ECO:0000313" key="1">
    <source>
        <dbReference type="EMBL" id="KAK1301145.1"/>
    </source>
</evidence>
<reference evidence="1" key="2">
    <citation type="submission" date="2023-06" db="EMBL/GenBank/DDBJ databases">
        <authorList>
            <person name="Ma L."/>
            <person name="Liu K.-W."/>
            <person name="Li Z."/>
            <person name="Hsiao Y.-Y."/>
            <person name="Qi Y."/>
            <person name="Fu T."/>
            <person name="Tang G."/>
            <person name="Zhang D."/>
            <person name="Sun W.-H."/>
            <person name="Liu D.-K."/>
            <person name="Li Y."/>
            <person name="Chen G.-Z."/>
            <person name="Liu X.-D."/>
            <person name="Liao X.-Y."/>
            <person name="Jiang Y.-T."/>
            <person name="Yu X."/>
            <person name="Hao Y."/>
            <person name="Huang J."/>
            <person name="Zhao X.-W."/>
            <person name="Ke S."/>
            <person name="Chen Y.-Y."/>
            <person name="Wu W.-L."/>
            <person name="Hsu J.-L."/>
            <person name="Lin Y.-F."/>
            <person name="Huang M.-D."/>
            <person name="Li C.-Y."/>
            <person name="Huang L."/>
            <person name="Wang Z.-W."/>
            <person name="Zhao X."/>
            <person name="Zhong W.-Y."/>
            <person name="Peng D.-H."/>
            <person name="Ahmad S."/>
            <person name="Lan S."/>
            <person name="Zhang J.-S."/>
            <person name="Tsai W.-C."/>
            <person name="Van De Peer Y."/>
            <person name="Liu Z.-J."/>
        </authorList>
    </citation>
    <scope>NUCLEOTIDE SEQUENCE</scope>
    <source>
        <strain evidence="1">CP</strain>
        <tissue evidence="1">Leaves</tissue>
    </source>
</reference>
<dbReference type="Proteomes" id="UP001180020">
    <property type="component" value="Unassembled WGS sequence"/>
</dbReference>
<sequence>MDHRIDEDNKDEVENEKNTCKIVSSFRSQKEQVRETCIPSVFKNRKNNDKNERTFRKIGRSGMRVLATQIGDAQMVDFMREQEIICLDAVYLLVNEVGLPLLLSPLSPNVIVQTAW</sequence>
<accession>A0AAV9DJF4</accession>
<proteinExistence type="predicted"/>
<gene>
    <name evidence="1" type="ORF">QJS10_CPB13g00564</name>
</gene>
<name>A0AAV9DJF4_ACOCL</name>
<keyword evidence="2" id="KW-1185">Reference proteome</keyword>
<dbReference type="AlphaFoldDB" id="A0AAV9DJF4"/>
<organism evidence="1 2">
    <name type="scientific">Acorus calamus</name>
    <name type="common">Sweet flag</name>
    <dbReference type="NCBI Taxonomy" id="4465"/>
    <lineage>
        <taxon>Eukaryota</taxon>
        <taxon>Viridiplantae</taxon>
        <taxon>Streptophyta</taxon>
        <taxon>Embryophyta</taxon>
        <taxon>Tracheophyta</taxon>
        <taxon>Spermatophyta</taxon>
        <taxon>Magnoliopsida</taxon>
        <taxon>Liliopsida</taxon>
        <taxon>Acoraceae</taxon>
        <taxon>Acorus</taxon>
    </lineage>
</organism>
<reference evidence="1" key="1">
    <citation type="journal article" date="2023" name="Nat. Commun.">
        <title>Diploid and tetraploid genomes of Acorus and the evolution of monocots.</title>
        <authorList>
            <person name="Ma L."/>
            <person name="Liu K.W."/>
            <person name="Li Z."/>
            <person name="Hsiao Y.Y."/>
            <person name="Qi Y."/>
            <person name="Fu T."/>
            <person name="Tang G.D."/>
            <person name="Zhang D."/>
            <person name="Sun W.H."/>
            <person name="Liu D.K."/>
            <person name="Li Y."/>
            <person name="Chen G.Z."/>
            <person name="Liu X.D."/>
            <person name="Liao X.Y."/>
            <person name="Jiang Y.T."/>
            <person name="Yu X."/>
            <person name="Hao Y."/>
            <person name="Huang J."/>
            <person name="Zhao X.W."/>
            <person name="Ke S."/>
            <person name="Chen Y.Y."/>
            <person name="Wu W.L."/>
            <person name="Hsu J.L."/>
            <person name="Lin Y.F."/>
            <person name="Huang M.D."/>
            <person name="Li C.Y."/>
            <person name="Huang L."/>
            <person name="Wang Z.W."/>
            <person name="Zhao X."/>
            <person name="Zhong W.Y."/>
            <person name="Peng D.H."/>
            <person name="Ahmad S."/>
            <person name="Lan S."/>
            <person name="Zhang J.S."/>
            <person name="Tsai W.C."/>
            <person name="Van de Peer Y."/>
            <person name="Liu Z.J."/>
        </authorList>
    </citation>
    <scope>NUCLEOTIDE SEQUENCE</scope>
    <source>
        <strain evidence="1">CP</strain>
    </source>
</reference>
<comment type="caution">
    <text evidence="1">The sequence shown here is derived from an EMBL/GenBank/DDBJ whole genome shotgun (WGS) entry which is preliminary data.</text>
</comment>